<feature type="binding site" evidence="12">
    <location>
        <position position="623"/>
    </location>
    <ligand>
        <name>ATP</name>
        <dbReference type="ChEBI" id="CHEBI:30616"/>
    </ligand>
</feature>
<evidence type="ECO:0000256" key="4">
    <source>
        <dbReference type="ARBA" id="ARBA00022692"/>
    </source>
</evidence>
<feature type="transmembrane region" description="Helical" evidence="14">
    <location>
        <begin position="529"/>
        <end position="557"/>
    </location>
</feature>
<dbReference type="GO" id="GO:0004674">
    <property type="term" value="F:protein serine/threonine kinase activity"/>
    <property type="evidence" value="ECO:0007669"/>
    <property type="project" value="UniProtKB-KW"/>
</dbReference>
<dbReference type="GO" id="GO:0030247">
    <property type="term" value="F:polysaccharide binding"/>
    <property type="evidence" value="ECO:0007669"/>
    <property type="project" value="InterPro"/>
</dbReference>
<evidence type="ECO:0000256" key="6">
    <source>
        <dbReference type="ARBA" id="ARBA00022741"/>
    </source>
</evidence>
<proteinExistence type="predicted"/>
<sequence length="920" mass="103728">MELIRVITLIIATISFISMIIPEILAGGNTSTASVPGRNDICPTKLKCSHKGPSVRFPFRIQGKQPPNCAYNQSYNLYCDESGRTVFDIPSSSSNSSIKFMVISIDYSTQMMQVKPAENCMPKQVRGFEISKNTPFKIISRFYGLNVNGFSLFNCSANSEASPWKYDTFRDYWNVSCLESPGFGVVAIDVDTDILGLPMQFCTKMFNTELLLGGIYNGFEGETIVSLNWSLPVCKSCEMQGGICTRQINGTDKILCFSHSGFAFPGVRCLPSSPFPHFTNHSKPACDQIPFNCEGTDFYLKYPFRSQNHPEFCGNPIFQLSCHGNRTGWNLDPSVQVYVDPRNIDYENQTFLVIDPRLQNFDCSGNIVPFNYYQQLFSKINNKAPSYFYFDSPPHRNSVFVFLGCNHPVKHVSKPPKFPLYVETGEFNCNPNSTSSSYSYVVVGQDVVASDIEDSCTVYNTFFSKFNDSATQNASFQELRRMMASGFLLSWSDYSDGEDIYGNFLCTLDVEVIKRLGQLLGSLGARWDFGVFILVVVTLLMAKSVIASVLLMIFLVYKWRRKHLSIYEKIEAFLQGNNSHIPIKYSYKEVKSMTNNFKDKLGEGGYGLVYKGKLRSGSLVAVKMLTKSKTKCQDFMNEVATIGRIRHVNVVRLIGFCVTFSKHALIYEYMSNGSLDKYIFSSKSSNATTALSLKQIYEIARGVARGIEYLHQGCNMQILHFDIKPHNILLDESFLPKVSDFGLAKLYEKQNGSIATLTAIRGTLGYMAPELFYKKIGKVSYKSDVYSFGMLLLEMAGRRKNFMNQVEHSSQIYFPTWIHDKLDQGGKIEIGDHETDEEEEIAKKLILIALWCIQMTPSDRPSMREVLEMFERDVDGIPLPAKPSFHPPDSPVNRSDHSSSEESTEPLFPSVSLEIECIGN</sequence>
<dbReference type="PROSITE" id="PS00107">
    <property type="entry name" value="PROTEIN_KINASE_ATP"/>
    <property type="match status" value="1"/>
</dbReference>
<evidence type="ECO:0000256" key="3">
    <source>
        <dbReference type="ARBA" id="ARBA00022679"/>
    </source>
</evidence>
<evidence type="ECO:0000256" key="10">
    <source>
        <dbReference type="ARBA" id="ARBA00023136"/>
    </source>
</evidence>
<keyword evidence="3" id="KW-0808">Transferase</keyword>
<evidence type="ECO:0000256" key="8">
    <source>
        <dbReference type="ARBA" id="ARBA00022840"/>
    </source>
</evidence>
<keyword evidence="9 14" id="KW-1133">Transmembrane helix</keyword>
<evidence type="ECO:0000313" key="17">
    <source>
        <dbReference type="Proteomes" id="UP001161247"/>
    </source>
</evidence>
<comment type="subcellular location">
    <subcellularLocation>
        <location evidence="1">Membrane</location>
        <topology evidence="1">Single-pass type I membrane protein</topology>
    </subcellularLocation>
</comment>
<dbReference type="InterPro" id="IPR025287">
    <property type="entry name" value="WAK_GUB"/>
</dbReference>
<evidence type="ECO:0000256" key="1">
    <source>
        <dbReference type="ARBA" id="ARBA00004479"/>
    </source>
</evidence>
<evidence type="ECO:0000313" key="16">
    <source>
        <dbReference type="EMBL" id="CAI9108319.1"/>
    </source>
</evidence>
<keyword evidence="7" id="KW-0418">Kinase</keyword>
<evidence type="ECO:0000256" key="5">
    <source>
        <dbReference type="ARBA" id="ARBA00022729"/>
    </source>
</evidence>
<accession>A0AAV1DKC6</accession>
<dbReference type="InterPro" id="IPR000719">
    <property type="entry name" value="Prot_kinase_dom"/>
</dbReference>
<dbReference type="EMBL" id="OX459123">
    <property type="protein sequence ID" value="CAI9108319.1"/>
    <property type="molecule type" value="Genomic_DNA"/>
</dbReference>
<dbReference type="InterPro" id="IPR017441">
    <property type="entry name" value="Protein_kinase_ATP_BS"/>
</dbReference>
<evidence type="ECO:0000259" key="15">
    <source>
        <dbReference type="PROSITE" id="PS50011"/>
    </source>
</evidence>
<evidence type="ECO:0000256" key="14">
    <source>
        <dbReference type="SAM" id="Phobius"/>
    </source>
</evidence>
<dbReference type="Proteomes" id="UP001161247">
    <property type="component" value="Chromosome 6"/>
</dbReference>
<evidence type="ECO:0000256" key="7">
    <source>
        <dbReference type="ARBA" id="ARBA00022777"/>
    </source>
</evidence>
<dbReference type="GO" id="GO:0005524">
    <property type="term" value="F:ATP binding"/>
    <property type="evidence" value="ECO:0007669"/>
    <property type="project" value="UniProtKB-UniRule"/>
</dbReference>
<evidence type="ECO:0000256" key="12">
    <source>
        <dbReference type="PROSITE-ProRule" id="PRU10141"/>
    </source>
</evidence>
<dbReference type="InterPro" id="IPR008271">
    <property type="entry name" value="Ser/Thr_kinase_AS"/>
</dbReference>
<dbReference type="PROSITE" id="PS00108">
    <property type="entry name" value="PROTEIN_KINASE_ST"/>
    <property type="match status" value="1"/>
</dbReference>
<evidence type="ECO:0000256" key="9">
    <source>
        <dbReference type="ARBA" id="ARBA00022989"/>
    </source>
</evidence>
<keyword evidence="2" id="KW-0723">Serine/threonine-protein kinase</keyword>
<keyword evidence="17" id="KW-1185">Reference proteome</keyword>
<organism evidence="16 17">
    <name type="scientific">Oldenlandia corymbosa var. corymbosa</name>
    <dbReference type="NCBI Taxonomy" id="529605"/>
    <lineage>
        <taxon>Eukaryota</taxon>
        <taxon>Viridiplantae</taxon>
        <taxon>Streptophyta</taxon>
        <taxon>Embryophyta</taxon>
        <taxon>Tracheophyta</taxon>
        <taxon>Spermatophyta</taxon>
        <taxon>Magnoliopsida</taxon>
        <taxon>eudicotyledons</taxon>
        <taxon>Gunneridae</taxon>
        <taxon>Pentapetalae</taxon>
        <taxon>asterids</taxon>
        <taxon>lamiids</taxon>
        <taxon>Gentianales</taxon>
        <taxon>Rubiaceae</taxon>
        <taxon>Rubioideae</taxon>
        <taxon>Spermacoceae</taxon>
        <taxon>Hedyotis-Oldenlandia complex</taxon>
        <taxon>Oldenlandia</taxon>
    </lineage>
</organism>
<dbReference type="Pfam" id="PF13947">
    <property type="entry name" value="GUB_WAK_bind"/>
    <property type="match status" value="2"/>
</dbReference>
<gene>
    <name evidence="16" type="ORF">OLC1_LOCUS16424</name>
</gene>
<keyword evidence="11" id="KW-0325">Glycoprotein</keyword>
<keyword evidence="10 14" id="KW-0472">Membrane</keyword>
<dbReference type="Gene3D" id="1.10.510.10">
    <property type="entry name" value="Transferase(Phosphotransferase) domain 1"/>
    <property type="match status" value="1"/>
</dbReference>
<protein>
    <submittedName>
        <fullName evidence="16">OLC1v1007891C3</fullName>
    </submittedName>
</protein>
<dbReference type="InterPro" id="IPR011009">
    <property type="entry name" value="Kinase-like_dom_sf"/>
</dbReference>
<feature type="region of interest" description="Disordered" evidence="13">
    <location>
        <begin position="878"/>
        <end position="908"/>
    </location>
</feature>
<dbReference type="CDD" id="cd14066">
    <property type="entry name" value="STKc_IRAK"/>
    <property type="match status" value="1"/>
</dbReference>
<evidence type="ECO:0000256" key="11">
    <source>
        <dbReference type="ARBA" id="ARBA00023180"/>
    </source>
</evidence>
<dbReference type="PROSITE" id="PS50011">
    <property type="entry name" value="PROTEIN_KINASE_DOM"/>
    <property type="match status" value="1"/>
</dbReference>
<dbReference type="GO" id="GO:0016020">
    <property type="term" value="C:membrane"/>
    <property type="evidence" value="ECO:0007669"/>
    <property type="project" value="UniProtKB-SubCell"/>
</dbReference>
<reference evidence="16" key="1">
    <citation type="submission" date="2023-03" db="EMBL/GenBank/DDBJ databases">
        <authorList>
            <person name="Julca I."/>
        </authorList>
    </citation>
    <scope>NUCLEOTIDE SEQUENCE</scope>
</reference>
<feature type="domain" description="Protein kinase" evidence="15">
    <location>
        <begin position="595"/>
        <end position="885"/>
    </location>
</feature>
<keyword evidence="5" id="KW-0732">Signal</keyword>
<dbReference type="SMART" id="SM00220">
    <property type="entry name" value="S_TKc"/>
    <property type="match status" value="1"/>
</dbReference>
<dbReference type="SUPFAM" id="SSF56112">
    <property type="entry name" value="Protein kinase-like (PK-like)"/>
    <property type="match status" value="1"/>
</dbReference>
<dbReference type="FunFam" id="1.10.510.10:FF:000590">
    <property type="entry name" value="PR5-like receptor kinase"/>
    <property type="match status" value="1"/>
</dbReference>
<dbReference type="InterPro" id="IPR045874">
    <property type="entry name" value="LRK10/LRL21-25-like"/>
</dbReference>
<dbReference type="Gene3D" id="3.30.200.20">
    <property type="entry name" value="Phosphorylase Kinase, domain 1"/>
    <property type="match status" value="1"/>
</dbReference>
<name>A0AAV1DKC6_OLDCO</name>
<dbReference type="FunFam" id="3.30.200.20:FF:000178">
    <property type="entry name" value="serine/threonine-protein kinase PBS1-like"/>
    <property type="match status" value="1"/>
</dbReference>
<dbReference type="Pfam" id="PF00069">
    <property type="entry name" value="Pkinase"/>
    <property type="match status" value="1"/>
</dbReference>
<keyword evidence="6 12" id="KW-0547">Nucleotide-binding</keyword>
<evidence type="ECO:0000256" key="13">
    <source>
        <dbReference type="SAM" id="MobiDB-lite"/>
    </source>
</evidence>
<evidence type="ECO:0000256" key="2">
    <source>
        <dbReference type="ARBA" id="ARBA00022527"/>
    </source>
</evidence>
<dbReference type="AlphaFoldDB" id="A0AAV1DKC6"/>
<dbReference type="PANTHER" id="PTHR27009">
    <property type="entry name" value="RUST RESISTANCE KINASE LR10-RELATED"/>
    <property type="match status" value="1"/>
</dbReference>
<keyword evidence="8 12" id="KW-0067">ATP-binding</keyword>
<keyword evidence="4 14" id="KW-0812">Transmembrane</keyword>